<feature type="region of interest" description="Disordered" evidence="1">
    <location>
        <begin position="126"/>
        <end position="151"/>
    </location>
</feature>
<proteinExistence type="predicted"/>
<feature type="compositionally biased region" description="Low complexity" evidence="1">
    <location>
        <begin position="26"/>
        <end position="40"/>
    </location>
</feature>
<gene>
    <name evidence="2" type="ORF">C8A01DRAFT_39571</name>
</gene>
<feature type="region of interest" description="Disordered" evidence="1">
    <location>
        <begin position="1"/>
        <end position="51"/>
    </location>
</feature>
<organism evidence="2 3">
    <name type="scientific">Parachaetomium inaequale</name>
    <dbReference type="NCBI Taxonomy" id="2588326"/>
    <lineage>
        <taxon>Eukaryota</taxon>
        <taxon>Fungi</taxon>
        <taxon>Dikarya</taxon>
        <taxon>Ascomycota</taxon>
        <taxon>Pezizomycotina</taxon>
        <taxon>Sordariomycetes</taxon>
        <taxon>Sordariomycetidae</taxon>
        <taxon>Sordariales</taxon>
        <taxon>Chaetomiaceae</taxon>
        <taxon>Parachaetomium</taxon>
    </lineage>
</organism>
<dbReference type="EMBL" id="MU854501">
    <property type="protein sequence ID" value="KAK4033962.1"/>
    <property type="molecule type" value="Genomic_DNA"/>
</dbReference>
<comment type="caution">
    <text evidence="2">The sequence shown here is derived from an EMBL/GenBank/DDBJ whole genome shotgun (WGS) entry which is preliminary data.</text>
</comment>
<dbReference type="Proteomes" id="UP001303115">
    <property type="component" value="Unassembled WGS sequence"/>
</dbReference>
<dbReference type="AlphaFoldDB" id="A0AAN6PDF5"/>
<accession>A0AAN6PDF5</accession>
<evidence type="ECO:0000256" key="1">
    <source>
        <dbReference type="SAM" id="MobiDB-lite"/>
    </source>
</evidence>
<evidence type="ECO:0000313" key="3">
    <source>
        <dbReference type="Proteomes" id="UP001303115"/>
    </source>
</evidence>
<feature type="compositionally biased region" description="Acidic residues" evidence="1">
    <location>
        <begin position="126"/>
        <end position="137"/>
    </location>
</feature>
<feature type="compositionally biased region" description="Low complexity" evidence="1">
    <location>
        <begin position="1"/>
        <end position="19"/>
    </location>
</feature>
<reference evidence="3" key="1">
    <citation type="journal article" date="2023" name="Mol. Phylogenet. Evol.">
        <title>Genome-scale phylogeny and comparative genomics of the fungal order Sordariales.</title>
        <authorList>
            <person name="Hensen N."/>
            <person name="Bonometti L."/>
            <person name="Westerberg I."/>
            <person name="Brannstrom I.O."/>
            <person name="Guillou S."/>
            <person name="Cros-Aarteil S."/>
            <person name="Calhoun S."/>
            <person name="Haridas S."/>
            <person name="Kuo A."/>
            <person name="Mondo S."/>
            <person name="Pangilinan J."/>
            <person name="Riley R."/>
            <person name="LaButti K."/>
            <person name="Andreopoulos B."/>
            <person name="Lipzen A."/>
            <person name="Chen C."/>
            <person name="Yan M."/>
            <person name="Daum C."/>
            <person name="Ng V."/>
            <person name="Clum A."/>
            <person name="Steindorff A."/>
            <person name="Ohm R.A."/>
            <person name="Martin F."/>
            <person name="Silar P."/>
            <person name="Natvig D.O."/>
            <person name="Lalanne C."/>
            <person name="Gautier V."/>
            <person name="Ament-Velasquez S.L."/>
            <person name="Kruys A."/>
            <person name="Hutchinson M.I."/>
            <person name="Powell A.J."/>
            <person name="Barry K."/>
            <person name="Miller A.N."/>
            <person name="Grigoriev I.V."/>
            <person name="Debuchy R."/>
            <person name="Gladieux P."/>
            <person name="Hiltunen Thoren M."/>
            <person name="Johannesson H."/>
        </authorList>
    </citation>
    <scope>NUCLEOTIDE SEQUENCE [LARGE SCALE GENOMIC DNA]</scope>
    <source>
        <strain evidence="3">CBS 284.82</strain>
    </source>
</reference>
<sequence length="180" mass="19793">MDPESTDPNLLLLSLNLSDSEPEEAAPPTNTTSTSGPTTEYQPTRAERTALSEEAFQALKQSYRPKIENGNISTHTPLPLPLSPTPLPKPAAQELLHAAEELYFFRRYADAATFLRQVLADLGEDEVEEEAEAEEEGGGGKSRGKSQSKRIDGETRRLLGYYLVRCEARLQEGDGDSSVR</sequence>
<feature type="region of interest" description="Disordered" evidence="1">
    <location>
        <begin position="67"/>
        <end position="86"/>
    </location>
</feature>
<protein>
    <submittedName>
        <fullName evidence="2">Uncharacterized protein</fullName>
    </submittedName>
</protein>
<evidence type="ECO:0000313" key="2">
    <source>
        <dbReference type="EMBL" id="KAK4033962.1"/>
    </source>
</evidence>
<name>A0AAN6PDF5_9PEZI</name>
<keyword evidence="3" id="KW-1185">Reference proteome</keyword>